<dbReference type="EMBL" id="BAAAVV010000006">
    <property type="protein sequence ID" value="GAA3172707.1"/>
    <property type="molecule type" value="Genomic_DNA"/>
</dbReference>
<proteinExistence type="predicted"/>
<gene>
    <name evidence="1" type="ORF">GCM10010531_27780</name>
</gene>
<name>A0ABP6PAD2_9ACTN</name>
<evidence type="ECO:0000313" key="1">
    <source>
        <dbReference type="EMBL" id="GAA3172707.1"/>
    </source>
</evidence>
<reference evidence="2" key="1">
    <citation type="journal article" date="2019" name="Int. J. Syst. Evol. Microbiol.">
        <title>The Global Catalogue of Microorganisms (GCM) 10K type strain sequencing project: providing services to taxonomists for standard genome sequencing and annotation.</title>
        <authorList>
            <consortium name="The Broad Institute Genomics Platform"/>
            <consortium name="The Broad Institute Genome Sequencing Center for Infectious Disease"/>
            <person name="Wu L."/>
            <person name="Ma J."/>
        </authorList>
    </citation>
    <scope>NUCLEOTIDE SEQUENCE [LARGE SCALE GENOMIC DNA]</scope>
    <source>
        <strain evidence="2">JCM 15614</strain>
    </source>
</reference>
<dbReference type="Proteomes" id="UP001499924">
    <property type="component" value="Unassembled WGS sequence"/>
</dbReference>
<organism evidence="1 2">
    <name type="scientific">Blastococcus jejuensis</name>
    <dbReference type="NCBI Taxonomy" id="351224"/>
    <lineage>
        <taxon>Bacteria</taxon>
        <taxon>Bacillati</taxon>
        <taxon>Actinomycetota</taxon>
        <taxon>Actinomycetes</taxon>
        <taxon>Geodermatophilales</taxon>
        <taxon>Geodermatophilaceae</taxon>
        <taxon>Blastococcus</taxon>
    </lineage>
</organism>
<evidence type="ECO:0000313" key="2">
    <source>
        <dbReference type="Proteomes" id="UP001499924"/>
    </source>
</evidence>
<sequence>MTDTVQTMPRIQLLWVNPPRSMQGWDADTHQGILDQGWIAPSPADRFPGPPGRYNLIPEEHWRTVTVGHGDPQVPIFLHESWESRGEKWVQSIPDAADEVAMIAKVRDAVMKLVDSRLAANPAAFPAGPTVTSTEPTPAGIAVIGRCVVLEPTAG</sequence>
<protein>
    <submittedName>
        <fullName evidence="1">Uncharacterized protein</fullName>
    </submittedName>
</protein>
<keyword evidence="2" id="KW-1185">Reference proteome</keyword>
<accession>A0ABP6PAD2</accession>
<comment type="caution">
    <text evidence="1">The sequence shown here is derived from an EMBL/GenBank/DDBJ whole genome shotgun (WGS) entry which is preliminary data.</text>
</comment>